<gene>
    <name evidence="1" type="ORF">Defa_20450</name>
</gene>
<keyword evidence="2" id="KW-1185">Reference proteome</keyword>
<evidence type="ECO:0000313" key="2">
    <source>
        <dbReference type="Proteomes" id="UP001628192"/>
    </source>
</evidence>
<dbReference type="Proteomes" id="UP001628192">
    <property type="component" value="Unassembled WGS sequence"/>
</dbReference>
<reference evidence="1 2" key="1">
    <citation type="journal article" date="2025" name="Int. J. Syst. Evol. Microbiol.">
        <title>Desulfovibrio falkowii sp. nov., Porphyromonas miyakawae sp. nov., Mediterraneibacter flintii sp. nov. and Owariibacterium komagatae gen. nov., sp. nov., isolated from human faeces.</title>
        <authorList>
            <person name="Hamaguchi T."/>
            <person name="Ohara M."/>
            <person name="Hisatomi A."/>
            <person name="Sekiguchi K."/>
            <person name="Takeda J.I."/>
            <person name="Ueyama J."/>
            <person name="Ito M."/>
            <person name="Nishiwaki H."/>
            <person name="Ogi T."/>
            <person name="Hirayama M."/>
            <person name="Ohkuma M."/>
            <person name="Sakamoto M."/>
            <person name="Ohno K."/>
        </authorList>
    </citation>
    <scope>NUCLEOTIDE SEQUENCE [LARGE SCALE GENOMIC DNA]</scope>
    <source>
        <strain evidence="1 2">13CB8C</strain>
    </source>
</reference>
<sequence>MAEKRCSTAGSSRRQKVFVMLEDVSGTLQRPIASGYILPAGRATMNQTPEYSNSEELTGSLDVMEQFRNAVGPGECSIPMYVRVPKDGSKMQGHALYEALMGSAQEPNTVLAEVGTGGVTISATTIPVADVTGGVLPPRGVVTIGSEKIRYLDVTKDASGAVTALINCVRGYAKTTAAAHDAADVITLASRVFIQDNCRPSVSIWIQDDHTVRFASGGIVTQATVPQTKEGGQHCDVTLQFRQMGWCGVSLLGSAPTGGTLAVVFEDDSKAAEAYAVGGIIQNSTKKDDNSGAGYTVTAVDYDAGTITVSPAPSGWAADDKITPWLPDEQPVGDPLQSADTRVFISGKGGKLTEGSLSIGTPTNFTSEIGDEFPGENADDTRAITMDNGLIFRSQDIVSLPRGYNGSEAAISVVLGGTAGGSLAFVMPRVKLNMPDVGEDNGFLTLVRSGAVLGTKGNDSLIIVQE</sequence>
<comment type="caution">
    <text evidence="1">The sequence shown here is derived from an EMBL/GenBank/DDBJ whole genome shotgun (WGS) entry which is preliminary data.</text>
</comment>
<protein>
    <submittedName>
        <fullName evidence="1">Uncharacterized protein</fullName>
    </submittedName>
</protein>
<dbReference type="RefSeq" id="WP_407844814.1">
    <property type="nucleotide sequence ID" value="NZ_BAAFSG010000001.1"/>
</dbReference>
<dbReference type="EMBL" id="BAAFSG010000001">
    <property type="protein sequence ID" value="GAB1254558.1"/>
    <property type="molecule type" value="Genomic_DNA"/>
</dbReference>
<accession>A0ABQ0EA17</accession>
<name>A0ABQ0EA17_9BACT</name>
<organism evidence="1 2">
    <name type="scientific">Desulfovibrio falkowii</name>
    <dbReference type="NCBI Taxonomy" id="3136602"/>
    <lineage>
        <taxon>Bacteria</taxon>
        <taxon>Pseudomonadati</taxon>
        <taxon>Thermodesulfobacteriota</taxon>
        <taxon>Desulfovibrionia</taxon>
        <taxon>Desulfovibrionales</taxon>
        <taxon>Desulfovibrionaceae</taxon>
        <taxon>Desulfovibrio</taxon>
    </lineage>
</organism>
<proteinExistence type="predicted"/>
<evidence type="ECO:0000313" key="1">
    <source>
        <dbReference type="EMBL" id="GAB1254558.1"/>
    </source>
</evidence>